<reference evidence="1 2" key="1">
    <citation type="journal article" date="2019" name="Int. J. Syst. Evol. Microbiol.">
        <title>Thermogemmatispora aurantia sp. nov. and Thermogemmatispora argillosa sp. nov., within the class Ktedonobacteria, and emended description of the genus Thermogemmatispora.</title>
        <authorList>
            <person name="Zheng Y."/>
            <person name="Wang C.M."/>
            <person name="Sakai Y."/>
            <person name="Abe K."/>
            <person name="Yokota A."/>
            <person name="Yabe S."/>
        </authorList>
    </citation>
    <scope>NUCLEOTIDE SEQUENCE [LARGE SCALE GENOMIC DNA]</scope>
    <source>
        <strain evidence="1 2">A1-2</strain>
    </source>
</reference>
<organism evidence="1 2">
    <name type="scientific">Thermogemmatispora aurantia</name>
    <dbReference type="NCBI Taxonomy" id="2045279"/>
    <lineage>
        <taxon>Bacteria</taxon>
        <taxon>Bacillati</taxon>
        <taxon>Chloroflexota</taxon>
        <taxon>Ktedonobacteria</taxon>
        <taxon>Thermogemmatisporales</taxon>
        <taxon>Thermogemmatisporaceae</taxon>
        <taxon>Thermogemmatispora</taxon>
    </lineage>
</organism>
<accession>A0A5J4K2C2</accession>
<comment type="caution">
    <text evidence="1">The sequence shown here is derived from an EMBL/GenBank/DDBJ whole genome shotgun (WGS) entry which is preliminary data.</text>
</comment>
<evidence type="ECO:0000313" key="1">
    <source>
        <dbReference type="EMBL" id="GER81372.1"/>
    </source>
</evidence>
<dbReference type="Proteomes" id="UP000334820">
    <property type="component" value="Unassembled WGS sequence"/>
</dbReference>
<evidence type="ECO:0000313" key="2">
    <source>
        <dbReference type="Proteomes" id="UP000334820"/>
    </source>
</evidence>
<protein>
    <submittedName>
        <fullName evidence="1">Uncharacterized protein</fullName>
    </submittedName>
</protein>
<dbReference type="AlphaFoldDB" id="A0A5J4K2C2"/>
<keyword evidence="2" id="KW-1185">Reference proteome</keyword>
<gene>
    <name evidence="1" type="ORF">KTAU_00110</name>
</gene>
<dbReference type="EMBL" id="BKZV01000001">
    <property type="protein sequence ID" value="GER81372.1"/>
    <property type="molecule type" value="Genomic_DNA"/>
</dbReference>
<name>A0A5J4K2C2_9CHLR</name>
<proteinExistence type="predicted"/>
<sequence>MWSGIANNGREGKPTTKDTSTIGLFFLEESPHRLSLSYTNFKIKPHSLCSVRLLYALFNSDGAGGWLPNLTAGRSGIVGAASVSALQASSGDWRSLVGRRL</sequence>